<organism evidence="2 3">
    <name type="scientific">Sinanodonta woodiana</name>
    <name type="common">Chinese pond mussel</name>
    <name type="synonym">Anodonta woodiana</name>
    <dbReference type="NCBI Taxonomy" id="1069815"/>
    <lineage>
        <taxon>Eukaryota</taxon>
        <taxon>Metazoa</taxon>
        <taxon>Spiralia</taxon>
        <taxon>Lophotrochozoa</taxon>
        <taxon>Mollusca</taxon>
        <taxon>Bivalvia</taxon>
        <taxon>Autobranchia</taxon>
        <taxon>Heteroconchia</taxon>
        <taxon>Palaeoheterodonta</taxon>
        <taxon>Unionida</taxon>
        <taxon>Unionoidea</taxon>
        <taxon>Unionidae</taxon>
        <taxon>Unioninae</taxon>
        <taxon>Sinanodonta</taxon>
    </lineage>
</organism>
<dbReference type="Proteomes" id="UP001634394">
    <property type="component" value="Unassembled WGS sequence"/>
</dbReference>
<sequence length="312" mass="36328">MRRLETLDILLGALSLCTWIVYTKVDNCFLSQEIMSACPTNSQFSKRLKANALDEIPKDLNYIDGPQTNGKIRIPKIMHQFLNKKVVNTSASKNMINVDSSWKYIEWTREKRNTFVHEKFKDIAPFYDGYRKHEFRDEAIRYMILFELGGVYADSGWKMLRPLDNILHKFACFFGQVWHEESILTFHIPRLASDTLMGCQRSHPFLKILIENLPSFYSMPAWAPASTGLYYVTFHYKHYIADNDNLTSENDNGVQLLPPEYFFQQIPQKTITQMKKKCESNELSGVQKWACASIYRPEFNTKAPNSSFAVRI</sequence>
<evidence type="ECO:0000313" key="2">
    <source>
        <dbReference type="EMBL" id="KAL3863894.1"/>
    </source>
</evidence>
<dbReference type="EMBL" id="JBJQND010000010">
    <property type="protein sequence ID" value="KAL3863894.1"/>
    <property type="molecule type" value="Genomic_DNA"/>
</dbReference>
<proteinExistence type="predicted"/>
<dbReference type="Pfam" id="PF04488">
    <property type="entry name" value="Gly_transf_sug"/>
    <property type="match status" value="1"/>
</dbReference>
<comment type="caution">
    <text evidence="2">The sequence shown here is derived from an EMBL/GenBank/DDBJ whole genome shotgun (WGS) entry which is preliminary data.</text>
</comment>
<dbReference type="Gene3D" id="3.90.550.20">
    <property type="match status" value="1"/>
</dbReference>
<dbReference type="InterPro" id="IPR051706">
    <property type="entry name" value="Glycosyltransferase_domain"/>
</dbReference>
<dbReference type="GO" id="GO:0016740">
    <property type="term" value="F:transferase activity"/>
    <property type="evidence" value="ECO:0007669"/>
    <property type="project" value="UniProtKB-KW"/>
</dbReference>
<dbReference type="GO" id="GO:0016020">
    <property type="term" value="C:membrane"/>
    <property type="evidence" value="ECO:0007669"/>
    <property type="project" value="GOC"/>
</dbReference>
<accession>A0ABD3VQM8</accession>
<reference evidence="2 3" key="1">
    <citation type="submission" date="2024-11" db="EMBL/GenBank/DDBJ databases">
        <title>Chromosome-level genome assembly of the freshwater bivalve Anodonta woodiana.</title>
        <authorList>
            <person name="Chen X."/>
        </authorList>
    </citation>
    <scope>NUCLEOTIDE SEQUENCE [LARGE SCALE GENOMIC DNA]</scope>
    <source>
        <strain evidence="2">MN2024</strain>
        <tissue evidence="2">Gills</tissue>
    </source>
</reference>
<keyword evidence="1" id="KW-0808">Transferase</keyword>
<dbReference type="SUPFAM" id="SSF53448">
    <property type="entry name" value="Nucleotide-diphospho-sugar transferases"/>
    <property type="match status" value="1"/>
</dbReference>
<dbReference type="GO" id="GO:0006673">
    <property type="term" value="P:inositol phosphoceramide metabolic process"/>
    <property type="evidence" value="ECO:0007669"/>
    <property type="project" value="UniProtKB-ARBA"/>
</dbReference>
<keyword evidence="3" id="KW-1185">Reference proteome</keyword>
<evidence type="ECO:0000256" key="1">
    <source>
        <dbReference type="ARBA" id="ARBA00022679"/>
    </source>
</evidence>
<evidence type="ECO:0008006" key="4">
    <source>
        <dbReference type="Google" id="ProtNLM"/>
    </source>
</evidence>
<dbReference type="PANTHER" id="PTHR32385:SF15">
    <property type="entry name" value="INOSITOL PHOSPHOCERAMIDE MANNOSYLTRANSFERASE 1"/>
    <property type="match status" value="1"/>
</dbReference>
<dbReference type="AlphaFoldDB" id="A0ABD3VQM8"/>
<dbReference type="PANTHER" id="PTHR32385">
    <property type="entry name" value="MANNOSYL PHOSPHORYLINOSITOL CERAMIDE SYNTHASE"/>
    <property type="match status" value="1"/>
</dbReference>
<dbReference type="InterPro" id="IPR007577">
    <property type="entry name" value="GlycoTrfase_DXD_sugar-bd_CS"/>
</dbReference>
<dbReference type="InterPro" id="IPR029044">
    <property type="entry name" value="Nucleotide-diphossugar_trans"/>
</dbReference>
<dbReference type="GO" id="GO:0006688">
    <property type="term" value="P:glycosphingolipid biosynthetic process"/>
    <property type="evidence" value="ECO:0007669"/>
    <property type="project" value="UniProtKB-ARBA"/>
</dbReference>
<name>A0ABD3VQM8_SINWO</name>
<gene>
    <name evidence="2" type="ORF">ACJMK2_005621</name>
</gene>
<evidence type="ECO:0000313" key="3">
    <source>
        <dbReference type="Proteomes" id="UP001634394"/>
    </source>
</evidence>
<protein>
    <recommendedName>
        <fullName evidence="4">Mannosyltransferase</fullName>
    </recommendedName>
</protein>